<dbReference type="InterPro" id="IPR036777">
    <property type="entry name" value="Channel_Tsx-like_sf"/>
</dbReference>
<dbReference type="InterPro" id="IPR003055">
    <property type="entry name" value="Channel_Tsx"/>
</dbReference>
<dbReference type="Pfam" id="PF03502">
    <property type="entry name" value="Channel_Tsx"/>
    <property type="match status" value="1"/>
</dbReference>
<evidence type="ECO:0000313" key="8">
    <source>
        <dbReference type="EMBL" id="MFC0226946.1"/>
    </source>
</evidence>
<evidence type="ECO:0000256" key="3">
    <source>
        <dbReference type="ARBA" id="ARBA00014794"/>
    </source>
</evidence>
<accession>A0ABV6EDA5</accession>
<organism evidence="8 9">
    <name type="scientific">Serratia aquatilis</name>
    <dbReference type="NCBI Taxonomy" id="1737515"/>
    <lineage>
        <taxon>Bacteria</taxon>
        <taxon>Pseudomonadati</taxon>
        <taxon>Pseudomonadota</taxon>
        <taxon>Gammaproteobacteria</taxon>
        <taxon>Enterobacterales</taxon>
        <taxon>Yersiniaceae</taxon>
        <taxon>Serratia</taxon>
    </lineage>
</organism>
<keyword evidence="5" id="KW-0472">Membrane</keyword>
<dbReference type="SUPFAM" id="SSF111364">
    <property type="entry name" value="Tsx-like channel"/>
    <property type="match status" value="1"/>
</dbReference>
<evidence type="ECO:0000256" key="1">
    <source>
        <dbReference type="ARBA" id="ARBA00004442"/>
    </source>
</evidence>
<evidence type="ECO:0000313" key="9">
    <source>
        <dbReference type="Proteomes" id="UP001589792"/>
    </source>
</evidence>
<comment type="similarity">
    <text evidence="2">Belongs to the nucleoside-specific channel-forming outer membrane porin (Tsx) (TC 1.B.10) family.</text>
</comment>
<sequence>MANVHFRALKLVAILLASAFTFNTSAADYKNGDTHKDDYKWINFNLMHSVDAKIPYGARNDTYLEMEFGGRSGIFDLYGYVDMFDVFNRKQDDRHDGDNFFAKIAPRMSLDGLLGYDLSVGPVQEWYIATVTNIGDRELFEHFIGVGSDVNVPWFGKMGVNVYARYVRENYGEDNEGKWDGYMLSTNWFTPFYNFSNGSYLSYQGYFDYQFGANKIADDKLYSNNAIEWFNGLYWHSERYAVGYGLKYFHNMALTRDNAGAGRTTGLGHYFSLTYKF</sequence>
<evidence type="ECO:0000256" key="7">
    <source>
        <dbReference type="SAM" id="SignalP"/>
    </source>
</evidence>
<dbReference type="EMBL" id="JBHLXG010000008">
    <property type="protein sequence ID" value="MFC0226946.1"/>
    <property type="molecule type" value="Genomic_DNA"/>
</dbReference>
<dbReference type="Proteomes" id="UP001589792">
    <property type="component" value="Unassembled WGS sequence"/>
</dbReference>
<dbReference type="PRINTS" id="PR01277">
    <property type="entry name" value="CHANNELTSX"/>
</dbReference>
<proteinExistence type="inferred from homology"/>
<evidence type="ECO:0000256" key="5">
    <source>
        <dbReference type="ARBA" id="ARBA00023136"/>
    </source>
</evidence>
<dbReference type="InterPro" id="IPR018013">
    <property type="entry name" value="Channel_Tsx-like"/>
</dbReference>
<gene>
    <name evidence="8" type="ORF">ACFFJ3_10600</name>
</gene>
<name>A0ABV6EDA5_9GAMM</name>
<evidence type="ECO:0000256" key="4">
    <source>
        <dbReference type="ARBA" id="ARBA00022729"/>
    </source>
</evidence>
<comment type="caution">
    <text evidence="8">The sequence shown here is derived from an EMBL/GenBank/DDBJ whole genome shotgun (WGS) entry which is preliminary data.</text>
</comment>
<keyword evidence="6" id="KW-0998">Cell outer membrane</keyword>
<evidence type="ECO:0000256" key="6">
    <source>
        <dbReference type="ARBA" id="ARBA00023237"/>
    </source>
</evidence>
<dbReference type="RefSeq" id="WP_380675010.1">
    <property type="nucleotide sequence ID" value="NZ_CP173186.1"/>
</dbReference>
<reference evidence="8 9" key="1">
    <citation type="submission" date="2024-09" db="EMBL/GenBank/DDBJ databases">
        <authorList>
            <person name="Sun Q."/>
            <person name="Mori K."/>
        </authorList>
    </citation>
    <scope>NUCLEOTIDE SEQUENCE [LARGE SCALE GENOMIC DNA]</scope>
    <source>
        <strain evidence="8 9">CCM 8626</strain>
    </source>
</reference>
<protein>
    <recommendedName>
        <fullName evidence="3">Nucleoside-specific channel-forming protein Tsx</fullName>
    </recommendedName>
</protein>
<keyword evidence="9" id="KW-1185">Reference proteome</keyword>
<dbReference type="Gene3D" id="2.40.230.20">
    <property type="entry name" value="Nucleoside-specific channel-forming protein, Tsx-like"/>
    <property type="match status" value="1"/>
</dbReference>
<keyword evidence="4 7" id="KW-0732">Signal</keyword>
<feature type="signal peptide" evidence="7">
    <location>
        <begin position="1"/>
        <end position="26"/>
    </location>
</feature>
<comment type="subcellular location">
    <subcellularLocation>
        <location evidence="1">Cell outer membrane</location>
    </subcellularLocation>
</comment>
<evidence type="ECO:0000256" key="2">
    <source>
        <dbReference type="ARBA" id="ARBA00008728"/>
    </source>
</evidence>
<feature type="chain" id="PRO_5047302387" description="Nucleoside-specific channel-forming protein Tsx" evidence="7">
    <location>
        <begin position="27"/>
        <end position="277"/>
    </location>
</feature>